<evidence type="ECO:0000313" key="8">
    <source>
        <dbReference type="Proteomes" id="UP000037069"/>
    </source>
</evidence>
<feature type="region of interest" description="Disordered" evidence="5">
    <location>
        <begin position="60"/>
        <end position="80"/>
    </location>
</feature>
<keyword evidence="8" id="KW-1185">Reference proteome</keyword>
<evidence type="ECO:0000259" key="6">
    <source>
        <dbReference type="Pfam" id="PF12931"/>
    </source>
</evidence>
<protein>
    <recommendedName>
        <fullName evidence="6">Sec16 Sec23-binding domain-containing protein</fullName>
    </recommendedName>
</protein>
<evidence type="ECO:0000256" key="5">
    <source>
        <dbReference type="SAM" id="MobiDB-lite"/>
    </source>
</evidence>
<feature type="compositionally biased region" description="Polar residues" evidence="5">
    <location>
        <begin position="25"/>
        <end position="34"/>
    </location>
</feature>
<evidence type="ECO:0000256" key="4">
    <source>
        <dbReference type="ARBA" id="ARBA00022892"/>
    </source>
</evidence>
<feature type="region of interest" description="Disordered" evidence="5">
    <location>
        <begin position="1"/>
        <end position="36"/>
    </location>
</feature>
<dbReference type="GO" id="GO:0016192">
    <property type="term" value="P:vesicle-mediated transport"/>
    <property type="evidence" value="ECO:0007669"/>
    <property type="project" value="UniProtKB-KW"/>
</dbReference>
<evidence type="ECO:0000256" key="2">
    <source>
        <dbReference type="ARBA" id="ARBA00022448"/>
    </source>
</evidence>
<dbReference type="Gene3D" id="1.20.58.940">
    <property type="match status" value="1"/>
</dbReference>
<dbReference type="EMBL" id="JRES01000155">
    <property type="protein sequence ID" value="KNC33759.1"/>
    <property type="molecule type" value="Genomic_DNA"/>
</dbReference>
<dbReference type="InterPro" id="IPR024298">
    <property type="entry name" value="Sec16_Sec23-bd"/>
</dbReference>
<keyword evidence="3" id="KW-0256">Endoplasmic reticulum</keyword>
<feature type="compositionally biased region" description="Polar residues" evidence="5">
    <location>
        <begin position="65"/>
        <end position="80"/>
    </location>
</feature>
<dbReference type="GO" id="GO:0005783">
    <property type="term" value="C:endoplasmic reticulum"/>
    <property type="evidence" value="ECO:0007669"/>
    <property type="project" value="UniProtKB-SubCell"/>
</dbReference>
<evidence type="ECO:0000313" key="7">
    <source>
        <dbReference type="EMBL" id="KNC33759.1"/>
    </source>
</evidence>
<dbReference type="Proteomes" id="UP000037069">
    <property type="component" value="Unassembled WGS sequence"/>
</dbReference>
<organism evidence="7 8">
    <name type="scientific">Lucilia cuprina</name>
    <name type="common">Green bottle fly</name>
    <name type="synonym">Australian sheep blowfly</name>
    <dbReference type="NCBI Taxonomy" id="7375"/>
    <lineage>
        <taxon>Eukaryota</taxon>
        <taxon>Metazoa</taxon>
        <taxon>Ecdysozoa</taxon>
        <taxon>Arthropoda</taxon>
        <taxon>Hexapoda</taxon>
        <taxon>Insecta</taxon>
        <taxon>Pterygota</taxon>
        <taxon>Neoptera</taxon>
        <taxon>Endopterygota</taxon>
        <taxon>Diptera</taxon>
        <taxon>Brachycera</taxon>
        <taxon>Muscomorpha</taxon>
        <taxon>Oestroidea</taxon>
        <taxon>Calliphoridae</taxon>
        <taxon>Luciliinae</taxon>
        <taxon>Lucilia</taxon>
    </lineage>
</organism>
<accession>A0A0L0CQP8</accession>
<reference evidence="7 8" key="1">
    <citation type="journal article" date="2015" name="Nat. Commun.">
        <title>Lucilia cuprina genome unlocks parasitic fly biology to underpin future interventions.</title>
        <authorList>
            <person name="Anstead C.A."/>
            <person name="Korhonen P.K."/>
            <person name="Young N.D."/>
            <person name="Hall R.S."/>
            <person name="Jex A.R."/>
            <person name="Murali S.C."/>
            <person name="Hughes D.S."/>
            <person name="Lee S.F."/>
            <person name="Perry T."/>
            <person name="Stroehlein A.J."/>
            <person name="Ansell B.R."/>
            <person name="Breugelmans B."/>
            <person name="Hofmann A."/>
            <person name="Qu J."/>
            <person name="Dugan S."/>
            <person name="Lee S.L."/>
            <person name="Chao H."/>
            <person name="Dinh H."/>
            <person name="Han Y."/>
            <person name="Doddapaneni H.V."/>
            <person name="Worley K.C."/>
            <person name="Muzny D.M."/>
            <person name="Ioannidis P."/>
            <person name="Waterhouse R.M."/>
            <person name="Zdobnov E.M."/>
            <person name="James P.J."/>
            <person name="Bagnall N.H."/>
            <person name="Kotze A.C."/>
            <person name="Gibbs R.A."/>
            <person name="Richards S."/>
            <person name="Batterham P."/>
            <person name="Gasser R.B."/>
        </authorList>
    </citation>
    <scope>NUCLEOTIDE SEQUENCE [LARGE SCALE GENOMIC DNA]</scope>
    <source>
        <strain evidence="7 8">LS</strain>
        <tissue evidence="7">Full body</tissue>
    </source>
</reference>
<keyword evidence="2" id="KW-0813">Transport</keyword>
<comment type="caution">
    <text evidence="7">The sequence shown here is derived from an EMBL/GenBank/DDBJ whole genome shotgun (WGS) entry which is preliminary data.</text>
</comment>
<evidence type="ECO:0000256" key="1">
    <source>
        <dbReference type="ARBA" id="ARBA00004240"/>
    </source>
</evidence>
<dbReference type="Pfam" id="PF12931">
    <property type="entry name" value="TPR_Sec16"/>
    <property type="match status" value="1"/>
</dbReference>
<keyword evidence="4" id="KW-0931">ER-Golgi transport</keyword>
<sequence length="324" mass="35797">MPQVPQGRMPHVPQTTQDPHGMPTPVNSVSQPVNPYSPMPNVPHQLAQVPGGGVTHAPGMIPEPHQNTQESFNQRTPTPSFMQPPVMPNTPQPVYSNSVPNIHSQVSEPFLQASPARRDGSEYSDINAYSVEQYSENPAQFTQELPSPEILGKLPLPLLGPKGPVKNKGKEIEKWLDEFVTTEPSGLLLYNVLRALLYDKLDVKEILKERYEDFPTEEFTPPTPVDVPAIFDELIHNGARSAVQKALDCKQYAHALLLANSLDAEQWQLVSDEFVAENVRPNNGPMAFVYRVLSARSDESAVAAVSELKPRGQTELVDFAKLDA</sequence>
<feature type="domain" description="Sec16 Sec23-binding" evidence="6">
    <location>
        <begin position="237"/>
        <end position="301"/>
    </location>
</feature>
<feature type="non-terminal residue" evidence="7">
    <location>
        <position position="324"/>
    </location>
</feature>
<evidence type="ECO:0000256" key="3">
    <source>
        <dbReference type="ARBA" id="ARBA00022824"/>
    </source>
</evidence>
<gene>
    <name evidence="7" type="ORF">FF38_07415</name>
</gene>
<comment type="subcellular location">
    <subcellularLocation>
        <location evidence="1">Endoplasmic reticulum</location>
    </subcellularLocation>
</comment>
<name>A0A0L0CQP8_LUCCU</name>
<dbReference type="AlphaFoldDB" id="A0A0L0CQP8"/>
<proteinExistence type="predicted"/>